<comment type="caution">
    <text evidence="6">The sequence shown here is derived from an EMBL/GenBank/DDBJ whole genome shotgun (WGS) entry which is preliminary data.</text>
</comment>
<name>A0A1E5E6Z3_9VIBR</name>
<dbReference type="Gene3D" id="3.30.1330.60">
    <property type="entry name" value="OmpA-like domain"/>
    <property type="match status" value="2"/>
</dbReference>
<dbReference type="GO" id="GO:0009279">
    <property type="term" value="C:cell outer membrane"/>
    <property type="evidence" value="ECO:0007669"/>
    <property type="project" value="UniProtKB-SubCell"/>
</dbReference>
<evidence type="ECO:0000313" key="7">
    <source>
        <dbReference type="Proteomes" id="UP000094070"/>
    </source>
</evidence>
<dbReference type="SUPFAM" id="SSF103088">
    <property type="entry name" value="OmpA-like"/>
    <property type="match status" value="2"/>
</dbReference>
<proteinExistence type="predicted"/>
<evidence type="ECO:0000313" key="6">
    <source>
        <dbReference type="EMBL" id="OEF30234.1"/>
    </source>
</evidence>
<dbReference type="InterPro" id="IPR006664">
    <property type="entry name" value="OMP_bac"/>
</dbReference>
<evidence type="ECO:0000256" key="4">
    <source>
        <dbReference type="PROSITE-ProRule" id="PRU00473"/>
    </source>
</evidence>
<evidence type="ECO:0000256" key="2">
    <source>
        <dbReference type="ARBA" id="ARBA00023136"/>
    </source>
</evidence>
<dbReference type="CDD" id="cd07185">
    <property type="entry name" value="OmpA_C-like"/>
    <property type="match status" value="2"/>
</dbReference>
<keyword evidence="2 4" id="KW-0472">Membrane</keyword>
<evidence type="ECO:0000256" key="3">
    <source>
        <dbReference type="ARBA" id="ARBA00023237"/>
    </source>
</evidence>
<dbReference type="Pfam" id="PF00691">
    <property type="entry name" value="OmpA"/>
    <property type="match status" value="2"/>
</dbReference>
<dbReference type="eggNOG" id="COG2885">
    <property type="taxonomic scope" value="Bacteria"/>
</dbReference>
<dbReference type="Proteomes" id="UP000094070">
    <property type="component" value="Unassembled WGS sequence"/>
</dbReference>
<dbReference type="InterPro" id="IPR050330">
    <property type="entry name" value="Bact_OuterMem_StrucFunc"/>
</dbReference>
<dbReference type="AlphaFoldDB" id="A0A1E5E6Z3"/>
<sequence length="298" mass="33950">MAVLLLVTGCSTDTYVSNENVDKFQDPLVSKFYIRECLSPRPNIQVAVVEHFDFDKSALTATDQQSIDDFIAKIKDKHGQISIVGHTDEQGSNAYNDALSQRRAQAVQTYMQQKMDATNYDWEVKHFGETRPAVKGKTLSAYAQNRRAFIIFEEKQIEKDNPACLPPEPKRKVIIAMTSHFDFDKSNLKPKDIESLDEFASKLKDLKGRLLITGNTDYLGSNEYNQALSERRAQSVIEYLKTKLDENNFLWEESPRGELDLLTQDKSIEGNALNRRAFVIFKEDDLPGSEKGKQEVIK</sequence>
<dbReference type="EMBL" id="AJYK02000001">
    <property type="protein sequence ID" value="OEF30234.1"/>
    <property type="molecule type" value="Genomic_DNA"/>
</dbReference>
<keyword evidence="3" id="KW-0998">Cell outer membrane</keyword>
<dbReference type="InterPro" id="IPR006665">
    <property type="entry name" value="OmpA-like"/>
</dbReference>
<dbReference type="InterPro" id="IPR036737">
    <property type="entry name" value="OmpA-like_sf"/>
</dbReference>
<feature type="domain" description="OmpA-like" evidence="5">
    <location>
        <begin position="168"/>
        <end position="285"/>
    </location>
</feature>
<reference evidence="6 7" key="1">
    <citation type="journal article" date="2012" name="Science">
        <title>Ecological populations of bacteria act as socially cohesive units of antibiotic production and resistance.</title>
        <authorList>
            <person name="Cordero O.X."/>
            <person name="Wildschutte H."/>
            <person name="Kirkup B."/>
            <person name="Proehl S."/>
            <person name="Ngo L."/>
            <person name="Hussain F."/>
            <person name="Le Roux F."/>
            <person name="Mincer T."/>
            <person name="Polz M.F."/>
        </authorList>
    </citation>
    <scope>NUCLEOTIDE SEQUENCE [LARGE SCALE GENOMIC DNA]</scope>
    <source>
        <strain evidence="6 7">1S-45</strain>
    </source>
</reference>
<dbReference type="PANTHER" id="PTHR30329:SF21">
    <property type="entry name" value="LIPOPROTEIN YIAD-RELATED"/>
    <property type="match status" value="1"/>
</dbReference>
<keyword evidence="7" id="KW-1185">Reference proteome</keyword>
<dbReference type="STRING" id="1188252.A1QC_00045"/>
<dbReference type="PROSITE" id="PS51123">
    <property type="entry name" value="OMPA_2"/>
    <property type="match status" value="2"/>
</dbReference>
<gene>
    <name evidence="6" type="ORF">A1QC_00045</name>
</gene>
<dbReference type="PRINTS" id="PR01021">
    <property type="entry name" value="OMPADOMAIN"/>
</dbReference>
<accession>A0A1E5E6Z3</accession>
<organism evidence="6 7">
    <name type="scientific">Vibrio rumoiensis 1S-45</name>
    <dbReference type="NCBI Taxonomy" id="1188252"/>
    <lineage>
        <taxon>Bacteria</taxon>
        <taxon>Pseudomonadati</taxon>
        <taxon>Pseudomonadota</taxon>
        <taxon>Gammaproteobacteria</taxon>
        <taxon>Vibrionales</taxon>
        <taxon>Vibrionaceae</taxon>
        <taxon>Vibrio</taxon>
    </lineage>
</organism>
<dbReference type="PANTHER" id="PTHR30329">
    <property type="entry name" value="STATOR ELEMENT OF FLAGELLAR MOTOR COMPLEX"/>
    <property type="match status" value="1"/>
</dbReference>
<comment type="subcellular location">
    <subcellularLocation>
        <location evidence="1">Cell outer membrane</location>
    </subcellularLocation>
</comment>
<feature type="domain" description="OmpA-like" evidence="5">
    <location>
        <begin position="39"/>
        <end position="156"/>
    </location>
</feature>
<protein>
    <submittedName>
        <fullName evidence="6">Cell envelope biogenesis protein OmpA</fullName>
    </submittedName>
</protein>
<evidence type="ECO:0000256" key="1">
    <source>
        <dbReference type="ARBA" id="ARBA00004442"/>
    </source>
</evidence>
<evidence type="ECO:0000259" key="5">
    <source>
        <dbReference type="PROSITE" id="PS51123"/>
    </source>
</evidence>